<dbReference type="KEGG" id="acg:AWM71_02530"/>
<dbReference type="AlphaFoldDB" id="A0A0X8F806"/>
<sequence>MQIEDVLLRLEKSKFRRRFHLTDADKAYVYHKGMVTVQRHAEDFINKRLAPAYLENDGKQTPMKGHPVFLAQHATACCCRGCLAKWHHIPPYREMTVQEKEYVVHLLMAWIEKQMGDYQPPVLEYEQMSLDL</sequence>
<keyword evidence="2" id="KW-1185">Reference proteome</keyword>
<proteinExistence type="predicted"/>
<dbReference type="Proteomes" id="UP000234775">
    <property type="component" value="Unassembled WGS sequence"/>
</dbReference>
<dbReference type="EMBL" id="PKGZ01000001">
    <property type="protein sequence ID" value="PKY92009.1"/>
    <property type="molecule type" value="Genomic_DNA"/>
</dbReference>
<accession>A0A0X8F806</accession>
<reference evidence="1 2" key="1">
    <citation type="submission" date="2017-12" db="EMBL/GenBank/DDBJ databases">
        <title>Phylogenetic diversity of female urinary microbiome.</title>
        <authorList>
            <person name="Thomas-White K."/>
            <person name="Wolfe A.J."/>
        </authorList>
    </citation>
    <scope>NUCLEOTIDE SEQUENCE [LARGE SCALE GENOMIC DNA]</scope>
    <source>
        <strain evidence="1 2">UMB0844</strain>
    </source>
</reference>
<gene>
    <name evidence="1" type="ORF">CYJ27_00795</name>
</gene>
<evidence type="ECO:0000313" key="2">
    <source>
        <dbReference type="Proteomes" id="UP000234775"/>
    </source>
</evidence>
<organism evidence="1 2">
    <name type="scientific">Aerococcus christensenii</name>
    <dbReference type="NCBI Taxonomy" id="87541"/>
    <lineage>
        <taxon>Bacteria</taxon>
        <taxon>Bacillati</taxon>
        <taxon>Bacillota</taxon>
        <taxon>Bacilli</taxon>
        <taxon>Lactobacillales</taxon>
        <taxon>Aerococcaceae</taxon>
        <taxon>Aerococcus</taxon>
    </lineage>
</organism>
<comment type="caution">
    <text evidence="1">The sequence shown here is derived from an EMBL/GenBank/DDBJ whole genome shotgun (WGS) entry which is preliminary data.</text>
</comment>
<name>A0A0X8F806_9LACT</name>
<dbReference type="Pfam" id="PF13811">
    <property type="entry name" value="DUF4186"/>
    <property type="match status" value="1"/>
</dbReference>
<dbReference type="RefSeq" id="WP_060776519.1">
    <property type="nucleotide sequence ID" value="NZ_CP014159.1"/>
</dbReference>
<evidence type="ECO:0000313" key="1">
    <source>
        <dbReference type="EMBL" id="PKY92009.1"/>
    </source>
</evidence>
<dbReference type="InterPro" id="IPR020378">
    <property type="entry name" value="DUF4186"/>
</dbReference>
<protein>
    <submittedName>
        <fullName evidence="1">DUF4186 domain-containing protein</fullName>
    </submittedName>
</protein>